<reference evidence="1 2" key="1">
    <citation type="submission" date="2015-12" db="EMBL/GenBank/DDBJ databases">
        <title>Genome sequence of Thalassospira lucentensis MCCC 1A02072.</title>
        <authorList>
            <person name="Lu L."/>
            <person name="Lai Q."/>
            <person name="Shao Z."/>
            <person name="Qian P."/>
        </authorList>
    </citation>
    <scope>NUCLEOTIDE SEQUENCE [LARGE SCALE GENOMIC DNA]</scope>
    <source>
        <strain evidence="1 2">MCCC 1A02072</strain>
    </source>
</reference>
<dbReference type="Gene3D" id="1.10.10.620">
    <property type="entry name" value="ribosome modulation factor like domain"/>
    <property type="match status" value="1"/>
</dbReference>
<evidence type="ECO:0000313" key="2">
    <source>
        <dbReference type="Proteomes" id="UP000076335"/>
    </source>
</evidence>
<protein>
    <submittedName>
        <fullName evidence="1">Uncharacterized protein</fullName>
    </submittedName>
</protein>
<proteinExistence type="predicted"/>
<dbReference type="Proteomes" id="UP000076335">
    <property type="component" value="Unassembled WGS sequence"/>
</dbReference>
<evidence type="ECO:0000313" key="1">
    <source>
        <dbReference type="EMBL" id="KZB67248.1"/>
    </source>
</evidence>
<name>A0A154L9N4_9PROT</name>
<dbReference type="RefSeq" id="WP_062949470.1">
    <property type="nucleotide sequence ID" value="NZ_CP136684.1"/>
</dbReference>
<dbReference type="EMBL" id="LPVY01000004">
    <property type="protein sequence ID" value="KZB67248.1"/>
    <property type="molecule type" value="Genomic_DNA"/>
</dbReference>
<gene>
    <name evidence="1" type="ORF">AUP42_12950</name>
</gene>
<sequence length="179" mass="19598">MSTATDFVPGDPALMLTVLRGAEGNLDQSVLLERILSLFCTDDDGNQIIVEDTPDLRRRISIAISHLKIAGLVHTETDGSLSITSLGRAMMMAYPMGIDDGVLCSLPAFRNQIYDTNAPVVHERHLPNPAYGSGFSAGLGSHRLTENPYPSDSRDHEDWLMGWDEALDQSKREAETLVS</sequence>
<dbReference type="AlphaFoldDB" id="A0A154L9N4"/>
<accession>A0A154L9N4</accession>
<comment type="caution">
    <text evidence="1">The sequence shown here is derived from an EMBL/GenBank/DDBJ whole genome shotgun (WGS) entry which is preliminary data.</text>
</comment>
<dbReference type="OrthoDB" id="9803736at2"/>
<organism evidence="1 2">
    <name type="scientific">Thalassospira lucentensis</name>
    <dbReference type="NCBI Taxonomy" id="168935"/>
    <lineage>
        <taxon>Bacteria</taxon>
        <taxon>Pseudomonadati</taxon>
        <taxon>Pseudomonadota</taxon>
        <taxon>Alphaproteobacteria</taxon>
        <taxon>Rhodospirillales</taxon>
        <taxon>Thalassospiraceae</taxon>
        <taxon>Thalassospira</taxon>
    </lineage>
</organism>
<dbReference type="InterPro" id="IPR023200">
    <property type="entry name" value="RMF_sf"/>
</dbReference>